<dbReference type="KEGG" id="ten:LPB136_01305"/>
<evidence type="ECO:0008006" key="4">
    <source>
        <dbReference type="Google" id="ProtNLM"/>
    </source>
</evidence>
<dbReference type="EMBL" id="CP018155">
    <property type="protein sequence ID" value="APG64087.1"/>
    <property type="molecule type" value="Genomic_DNA"/>
</dbReference>
<dbReference type="InterPro" id="IPR011990">
    <property type="entry name" value="TPR-like_helical_dom_sf"/>
</dbReference>
<reference evidence="2 3" key="1">
    <citation type="submission" date="2016-11" db="EMBL/GenBank/DDBJ databases">
        <title>Tenacibaculum sp. LPB0136, isolated from marine environment.</title>
        <authorList>
            <person name="Kim E."/>
            <person name="Yi H."/>
        </authorList>
    </citation>
    <scope>NUCLEOTIDE SEQUENCE [LARGE SCALE GENOMIC DNA]</scope>
    <source>
        <strain evidence="2 3">LPB0136</strain>
    </source>
</reference>
<keyword evidence="3" id="KW-1185">Reference proteome</keyword>
<feature type="chain" id="PRO_5012159565" description="Thioredoxin domain-containing protein" evidence="1">
    <location>
        <begin position="21"/>
        <end position="260"/>
    </location>
</feature>
<dbReference type="Gene3D" id="1.25.40.10">
    <property type="entry name" value="Tetratricopeptide repeat domain"/>
    <property type="match status" value="1"/>
</dbReference>
<name>A0A1L3JG26_9FLAO</name>
<feature type="signal peptide" evidence="1">
    <location>
        <begin position="1"/>
        <end position="20"/>
    </location>
</feature>
<evidence type="ECO:0000313" key="3">
    <source>
        <dbReference type="Proteomes" id="UP000181898"/>
    </source>
</evidence>
<gene>
    <name evidence="2" type="ORF">LPB136_01305</name>
</gene>
<dbReference type="SUPFAM" id="SSF52833">
    <property type="entry name" value="Thioredoxin-like"/>
    <property type="match status" value="1"/>
</dbReference>
<organism evidence="2 3">
    <name type="scientific">Tenacibaculum todarodis</name>
    <dbReference type="NCBI Taxonomy" id="1850252"/>
    <lineage>
        <taxon>Bacteria</taxon>
        <taxon>Pseudomonadati</taxon>
        <taxon>Bacteroidota</taxon>
        <taxon>Flavobacteriia</taxon>
        <taxon>Flavobacteriales</taxon>
        <taxon>Flavobacteriaceae</taxon>
        <taxon>Tenacibaculum</taxon>
    </lineage>
</organism>
<dbReference type="Gene3D" id="3.40.30.10">
    <property type="entry name" value="Glutaredoxin"/>
    <property type="match status" value="1"/>
</dbReference>
<dbReference type="InterPro" id="IPR036249">
    <property type="entry name" value="Thioredoxin-like_sf"/>
</dbReference>
<keyword evidence="1" id="KW-0732">Signal</keyword>
<dbReference type="AlphaFoldDB" id="A0A1L3JG26"/>
<proteinExistence type="predicted"/>
<dbReference type="RefSeq" id="WP_072554410.1">
    <property type="nucleotide sequence ID" value="NZ_CP018155.1"/>
</dbReference>
<protein>
    <recommendedName>
        <fullName evidence="4">Thioredoxin domain-containing protein</fullName>
    </recommendedName>
</protein>
<dbReference type="STRING" id="1850252.LPB136_01305"/>
<dbReference type="OrthoDB" id="645813at2"/>
<dbReference type="SUPFAM" id="SSF48452">
    <property type="entry name" value="TPR-like"/>
    <property type="match status" value="1"/>
</dbReference>
<sequence>MKKQLTLLILFLTLTNIAFSQIDVKITNLKNNKTLSFNEIYSEYNIDEDLPTLVITWSGKWCPPCIELIKRYNECDTSMMNIITINVDSKNSLAEALDKGYHLKWNKSLNFHGNIGSDKKGFDNVFNVSSAPLILYLENGKINDALINFKVYPYRFIETGRIDDVKFIWNSTKDLNSLAWSYYESENSITKLEEAIKWIIRSIELDRNYHNIDTHAALLFKTGKYTEALKKAKEAIELAKENETNYDSTTELINKIIEKL</sequence>
<dbReference type="Proteomes" id="UP000181898">
    <property type="component" value="Chromosome"/>
</dbReference>
<evidence type="ECO:0000313" key="2">
    <source>
        <dbReference type="EMBL" id="APG64087.1"/>
    </source>
</evidence>
<evidence type="ECO:0000256" key="1">
    <source>
        <dbReference type="SAM" id="SignalP"/>
    </source>
</evidence>
<accession>A0A1L3JG26</accession>